<reference evidence="1 2" key="1">
    <citation type="journal article" date="2021" name="J. Hered.">
        <title>A chromosome-level genome assembly of the parasitoid wasp, Cotesia glomerata (Hymenoptera: Braconidae).</title>
        <authorList>
            <person name="Pinto B.J."/>
            <person name="Weis J.J."/>
            <person name="Gamble T."/>
            <person name="Ode P.J."/>
            <person name="Paul R."/>
            <person name="Zaspel J.M."/>
        </authorList>
    </citation>
    <scope>NUCLEOTIDE SEQUENCE [LARGE SCALE GENOMIC DNA]</scope>
    <source>
        <strain evidence="1">CgM1</strain>
    </source>
</reference>
<dbReference type="Proteomes" id="UP000826195">
    <property type="component" value="Unassembled WGS sequence"/>
</dbReference>
<sequence length="226" mass="25395">MKEKTRWARVSSVLLRKPVEIYLLCRFQRQPIPLACAAPEMSTQIENPRAGTAGGPARLRRRFLPSHAVAAAAAAADFHLISSWVKLRPDPINDSHQCQDLSNSSSSHSSRSLFSSRLILIGRSRTTDQRFSMPRLPLMSFPMPMPTTIVLRDPATHSCNYPVVNNEQQQPARQREEQPTIHCSALFLFSVIYPLGSYKRSHLTAGTCRHAQTNGEHSIRIRTIDV</sequence>
<protein>
    <submittedName>
        <fullName evidence="1">Uncharacterized protein</fullName>
    </submittedName>
</protein>
<organism evidence="1 2">
    <name type="scientific">Cotesia glomerata</name>
    <name type="common">Lepidopteran parasitic wasp</name>
    <name type="synonym">Apanteles glomeratus</name>
    <dbReference type="NCBI Taxonomy" id="32391"/>
    <lineage>
        <taxon>Eukaryota</taxon>
        <taxon>Metazoa</taxon>
        <taxon>Ecdysozoa</taxon>
        <taxon>Arthropoda</taxon>
        <taxon>Hexapoda</taxon>
        <taxon>Insecta</taxon>
        <taxon>Pterygota</taxon>
        <taxon>Neoptera</taxon>
        <taxon>Endopterygota</taxon>
        <taxon>Hymenoptera</taxon>
        <taxon>Apocrita</taxon>
        <taxon>Ichneumonoidea</taxon>
        <taxon>Braconidae</taxon>
        <taxon>Microgastrinae</taxon>
        <taxon>Cotesia</taxon>
    </lineage>
</organism>
<evidence type="ECO:0000313" key="1">
    <source>
        <dbReference type="EMBL" id="KAH0567258.1"/>
    </source>
</evidence>
<name>A0AAV7IR69_COTGL</name>
<comment type="caution">
    <text evidence="1">The sequence shown here is derived from an EMBL/GenBank/DDBJ whole genome shotgun (WGS) entry which is preliminary data.</text>
</comment>
<dbReference type="EMBL" id="JAHXZJ010000001">
    <property type="protein sequence ID" value="KAH0567258.1"/>
    <property type="molecule type" value="Genomic_DNA"/>
</dbReference>
<accession>A0AAV7IR69</accession>
<evidence type="ECO:0000313" key="2">
    <source>
        <dbReference type="Proteomes" id="UP000826195"/>
    </source>
</evidence>
<keyword evidence="2" id="KW-1185">Reference proteome</keyword>
<dbReference type="AlphaFoldDB" id="A0AAV7IR69"/>
<proteinExistence type="predicted"/>
<gene>
    <name evidence="1" type="ORF">KQX54_007928</name>
</gene>